<organism evidence="1 2">
    <name type="scientific">Leucogyrophana mollusca</name>
    <dbReference type="NCBI Taxonomy" id="85980"/>
    <lineage>
        <taxon>Eukaryota</taxon>
        <taxon>Fungi</taxon>
        <taxon>Dikarya</taxon>
        <taxon>Basidiomycota</taxon>
        <taxon>Agaricomycotina</taxon>
        <taxon>Agaricomycetes</taxon>
        <taxon>Agaricomycetidae</taxon>
        <taxon>Boletales</taxon>
        <taxon>Boletales incertae sedis</taxon>
        <taxon>Leucogyrophana</taxon>
    </lineage>
</organism>
<reference evidence="1" key="1">
    <citation type="journal article" date="2021" name="New Phytol.">
        <title>Evolutionary innovations through gain and loss of genes in the ectomycorrhizal Boletales.</title>
        <authorList>
            <person name="Wu G."/>
            <person name="Miyauchi S."/>
            <person name="Morin E."/>
            <person name="Kuo A."/>
            <person name="Drula E."/>
            <person name="Varga T."/>
            <person name="Kohler A."/>
            <person name="Feng B."/>
            <person name="Cao Y."/>
            <person name="Lipzen A."/>
            <person name="Daum C."/>
            <person name="Hundley H."/>
            <person name="Pangilinan J."/>
            <person name="Johnson J."/>
            <person name="Barry K."/>
            <person name="LaButti K."/>
            <person name="Ng V."/>
            <person name="Ahrendt S."/>
            <person name="Min B."/>
            <person name="Choi I.G."/>
            <person name="Park H."/>
            <person name="Plett J.M."/>
            <person name="Magnuson J."/>
            <person name="Spatafora J.W."/>
            <person name="Nagy L.G."/>
            <person name="Henrissat B."/>
            <person name="Grigoriev I.V."/>
            <person name="Yang Z.L."/>
            <person name="Xu J."/>
            <person name="Martin F.M."/>
        </authorList>
    </citation>
    <scope>NUCLEOTIDE SEQUENCE</scope>
    <source>
        <strain evidence="1">KUC20120723A-06</strain>
    </source>
</reference>
<dbReference type="Proteomes" id="UP000790709">
    <property type="component" value="Unassembled WGS sequence"/>
</dbReference>
<sequence>MKLRMGEKPAEDAFTSVNDIRNGLVLNLLLHHALREQEVAFLQTPNFALGIDDTPTSRDARAESAQDIRLTWQYFRKPHATMLAIVLQNTSMYVNPSTDPACRPHPAIFDALYGTVALRCQRQGGLGSV</sequence>
<gene>
    <name evidence="1" type="ORF">BV22DRAFT_233964</name>
</gene>
<proteinExistence type="predicted"/>
<name>A0ACB8BQ00_9AGAM</name>
<comment type="caution">
    <text evidence="1">The sequence shown here is derived from an EMBL/GenBank/DDBJ whole genome shotgun (WGS) entry which is preliminary data.</text>
</comment>
<evidence type="ECO:0000313" key="1">
    <source>
        <dbReference type="EMBL" id="KAH7927985.1"/>
    </source>
</evidence>
<protein>
    <submittedName>
        <fullName evidence="1">Uncharacterized protein</fullName>
    </submittedName>
</protein>
<accession>A0ACB8BQ00</accession>
<evidence type="ECO:0000313" key="2">
    <source>
        <dbReference type="Proteomes" id="UP000790709"/>
    </source>
</evidence>
<dbReference type="EMBL" id="MU266358">
    <property type="protein sequence ID" value="KAH7927985.1"/>
    <property type="molecule type" value="Genomic_DNA"/>
</dbReference>
<keyword evidence="2" id="KW-1185">Reference proteome</keyword>